<organism evidence="2 3">
    <name type="scientific">Lepeophtheirus salmonis</name>
    <name type="common">Salmon louse</name>
    <name type="synonym">Caligus salmonis</name>
    <dbReference type="NCBI Taxonomy" id="72036"/>
    <lineage>
        <taxon>Eukaryota</taxon>
        <taxon>Metazoa</taxon>
        <taxon>Ecdysozoa</taxon>
        <taxon>Arthropoda</taxon>
        <taxon>Crustacea</taxon>
        <taxon>Multicrustacea</taxon>
        <taxon>Hexanauplia</taxon>
        <taxon>Copepoda</taxon>
        <taxon>Siphonostomatoida</taxon>
        <taxon>Caligidae</taxon>
        <taxon>Lepeophtheirus</taxon>
    </lineage>
</organism>
<dbReference type="PANTHER" id="PTHR16212">
    <property type="entry name" value="FOCADHESIN FAMILY MEMBER"/>
    <property type="match status" value="1"/>
</dbReference>
<dbReference type="InterPro" id="IPR016024">
    <property type="entry name" value="ARM-type_fold"/>
</dbReference>
<dbReference type="InterPro" id="IPR022542">
    <property type="entry name" value="FOCAD/RST1_DUF3730"/>
</dbReference>
<reference evidence="2" key="1">
    <citation type="submission" date="2021-02" db="EMBL/GenBank/DDBJ databases">
        <authorList>
            <person name="Bekaert M."/>
        </authorList>
    </citation>
    <scope>NUCLEOTIDE SEQUENCE</scope>
    <source>
        <strain evidence="2">IoA-00</strain>
    </source>
</reference>
<evidence type="ECO:0000313" key="3">
    <source>
        <dbReference type="Proteomes" id="UP000675881"/>
    </source>
</evidence>
<keyword evidence="3" id="KW-1185">Reference proteome</keyword>
<dbReference type="AlphaFoldDB" id="A0A7R8D5K1"/>
<dbReference type="PANTHER" id="PTHR16212:SF4">
    <property type="entry name" value="FOCADHESIN"/>
    <property type="match status" value="1"/>
</dbReference>
<dbReference type="Pfam" id="PF12530">
    <property type="entry name" value="DUF3730"/>
    <property type="match status" value="1"/>
</dbReference>
<protein>
    <submittedName>
        <fullName evidence="2">(salmon louse) hypothetical protein</fullName>
    </submittedName>
</protein>
<dbReference type="GO" id="GO:0060147">
    <property type="term" value="P:regulation of post-transcriptional gene silencing"/>
    <property type="evidence" value="ECO:0007669"/>
    <property type="project" value="InterPro"/>
</dbReference>
<feature type="domain" description="DUF3730" evidence="1">
    <location>
        <begin position="267"/>
        <end position="444"/>
    </location>
</feature>
<name>A0A7R8D5K1_LEPSM</name>
<evidence type="ECO:0000259" key="1">
    <source>
        <dbReference type="Pfam" id="PF12530"/>
    </source>
</evidence>
<proteinExistence type="predicted"/>
<dbReference type="InterPro" id="IPR045163">
    <property type="entry name" value="Focadhesin/RST1"/>
</dbReference>
<dbReference type="OrthoDB" id="6354723at2759"/>
<dbReference type="Proteomes" id="UP000675881">
    <property type="component" value="Chromosome 9"/>
</dbReference>
<dbReference type="SUPFAM" id="SSF48371">
    <property type="entry name" value="ARM repeat"/>
    <property type="match status" value="1"/>
</dbReference>
<evidence type="ECO:0000313" key="2">
    <source>
        <dbReference type="EMBL" id="CAF3036668.1"/>
    </source>
</evidence>
<sequence>MDEIKDRLSQLSDGAAKAQKICELLQTALGSRNPCISSAVIEDVSRTYLPILKHCPSSWPWVLDEIQKGEFKSFNALYTQILLDPSPSLHLTPFRVALRECLLQMSHAESQFFIKESLQWLNPTPENRFWILEITKKECQEKRLLMYSALIINKVITGMDPSELLKLIQLELRKYNGPDNILSVCLVILTKAFDKSFFGHYMLLDQNVWTIASTLIKKYYKASDVGTKEFVGDTIYLQWNKDVNLSFLKVNLLSCISHSETSCLEWLSTLSNVKLTLEHLPIVKTLFLGTSYPTVLQASVDVLSQERTYAYLHKALEEKYSTDESNVTKAFIILRICSKKSSKHASDLLPLLSDILNGQGHGSASVLALKAIQAMVADSVIDIETTFKALQPKIMADGLNDVRIALIEICTLIPEFDIPTDKYETFSSHILKFLWSCTVQKQEHPMALRKAAFSAIVENEETNLYVPGECWIEILINSTKEDLVLIEDLLMDFLRDEVHEFPKSVYYLPHKKNEKTRMDYSQVLSETSVLRYILECCQSKDTISSVLASCLRILSIEYSQQFPPLNWEFLSSMSKNYKPECFNIIVNQLRKSECARNFLEGMLISEMSFEMILCVFKKLEIILQYHPCTELKTFIQNVSSTVIDKTPLISLLDILKEKASICGNLLYSHYLELIENLPHDPYWTQLSNPTLSNCKVEVDLMNAFRMRRILSRKDKNSLIWFNDCIEALTTHSGRERRVKSIMANGFLWVLF</sequence>
<dbReference type="EMBL" id="HG994588">
    <property type="protein sequence ID" value="CAF3036668.1"/>
    <property type="molecule type" value="Genomic_DNA"/>
</dbReference>
<gene>
    <name evidence="2" type="ORF">LSAA_15202</name>
</gene>
<accession>A0A7R8D5K1</accession>